<evidence type="ECO:0000313" key="2">
    <source>
        <dbReference type="EMBL" id="OBP76866.1"/>
    </source>
</evidence>
<keyword evidence="1" id="KW-0732">Signal</keyword>
<accession>A0A1A5J601</accession>
<gene>
    <name evidence="2" type="ORF">BAE39_12370</name>
</gene>
<feature type="chain" id="PRO_5009827309" evidence="1">
    <location>
        <begin position="26"/>
        <end position="262"/>
    </location>
</feature>
<reference evidence="3" key="1">
    <citation type="submission" date="2016-06" db="EMBL/GenBank/DDBJ databases">
        <title>NZP2037 Pacbio-Illumina hybrid assembly.</title>
        <authorList>
            <person name="Ramsay J.P."/>
        </authorList>
    </citation>
    <scope>NUCLEOTIDE SEQUENCE [LARGE SCALE GENOMIC DNA]</scope>
    <source>
        <strain evidence="3">R7ANS::ICEMlSym2042</strain>
    </source>
</reference>
<dbReference type="EMBL" id="LZTJ01000012">
    <property type="protein sequence ID" value="OBP76866.1"/>
    <property type="molecule type" value="Genomic_DNA"/>
</dbReference>
<proteinExistence type="predicted"/>
<dbReference type="GeneID" id="66684837"/>
<sequence length="262" mass="28636">MEQIRQYLLIVAICGFGVTTHQALAAPAEEHHTLTLTPNSAWDSWQDRLFHDTPVIGTFTGHGVTCVKYNAFPGPIQGKVGFGQGEWGNDPCMSFIVEHTVGFDTGPYKQIPSKRLDRVVLTYDEAPFASCAVFVGSPYSNCWQGGSGAAVDKPTGCVTVRVPNIDWQNRGGPKGLMPFNTKPGTNQIRRGEWDVTEVFRWQADSGMPIGGNPGFGFTLGSPFTSTKQLTAEDNTVCVSDVKNVRLIVDYTTFPNDVFVQPK</sequence>
<dbReference type="RefSeq" id="WP_032929644.1">
    <property type="nucleotide sequence ID" value="NZ_LZTH01000045.1"/>
</dbReference>
<evidence type="ECO:0000313" key="3">
    <source>
        <dbReference type="Proteomes" id="UP000093748"/>
    </source>
</evidence>
<organism evidence="2 3">
    <name type="scientific">Rhizobium loti</name>
    <name type="common">Mesorhizobium loti</name>
    <dbReference type="NCBI Taxonomy" id="381"/>
    <lineage>
        <taxon>Bacteria</taxon>
        <taxon>Pseudomonadati</taxon>
        <taxon>Pseudomonadota</taxon>
        <taxon>Alphaproteobacteria</taxon>
        <taxon>Hyphomicrobiales</taxon>
        <taxon>Phyllobacteriaceae</taxon>
        <taxon>Mesorhizobium</taxon>
    </lineage>
</organism>
<name>A0A1A5J601_RHILI</name>
<feature type="signal peptide" evidence="1">
    <location>
        <begin position="1"/>
        <end position="25"/>
    </location>
</feature>
<evidence type="ECO:0000256" key="1">
    <source>
        <dbReference type="SAM" id="SignalP"/>
    </source>
</evidence>
<comment type="caution">
    <text evidence="2">The sequence shown here is derived from an EMBL/GenBank/DDBJ whole genome shotgun (WGS) entry which is preliminary data.</text>
</comment>
<protein>
    <submittedName>
        <fullName evidence="2">Uncharacterized protein</fullName>
    </submittedName>
</protein>
<dbReference type="OrthoDB" id="8457166at2"/>
<dbReference type="AlphaFoldDB" id="A0A1A5J601"/>
<dbReference type="Proteomes" id="UP000093748">
    <property type="component" value="Unassembled WGS sequence"/>
</dbReference>